<dbReference type="Pfam" id="PF09858">
    <property type="entry name" value="DUF2085"/>
    <property type="match status" value="1"/>
</dbReference>
<feature type="transmembrane region" description="Helical" evidence="1">
    <location>
        <begin position="201"/>
        <end position="228"/>
    </location>
</feature>
<evidence type="ECO:0000256" key="1">
    <source>
        <dbReference type="SAM" id="Phobius"/>
    </source>
</evidence>
<protein>
    <recommendedName>
        <fullName evidence="3">DUF2085 domain-containing protein</fullName>
    </recommendedName>
</protein>
<sequence>MTHKREPIQKAPTDSPTLMLLLAMLYLGLLAALLFLPEQPLLERLRWLDSGICAQQPGHTLHPGGIALPLCARDTGIYLGLLLTVCALLVTGRGKAQQIPPLPLALVLAGGFCLMATDGLNSLAVDLRLPHLYPPHNLLRLATGLLAGLAIGSFLLPVLNQMLWSTYHRSASIPSWRFLFGLLPLLILAFFAAASQHPLTLYPLALLSTAGLLTALGSLNLLLLVLVRKRSETFVRYKELLPYAGIACLLSIGEMLLLAQGRFWLLQTLGLPL</sequence>
<keyword evidence="1" id="KW-0472">Membrane</keyword>
<feature type="transmembrane region" description="Helical" evidence="1">
    <location>
        <begin position="75"/>
        <end position="92"/>
    </location>
</feature>
<dbReference type="EMBL" id="AP019376">
    <property type="protein sequence ID" value="BBH88336.1"/>
    <property type="molecule type" value="Genomic_DNA"/>
</dbReference>
<gene>
    <name evidence="2" type="ORF">KTC_30870</name>
</gene>
<feature type="transmembrane region" description="Helical" evidence="1">
    <location>
        <begin position="20"/>
        <end position="37"/>
    </location>
</feature>
<reference evidence="2" key="1">
    <citation type="submission" date="2018-12" db="EMBL/GenBank/DDBJ databases">
        <title>Novel natural products biosynthetic potential of the class Ktedonobacteria.</title>
        <authorList>
            <person name="Zheng Y."/>
            <person name="Saitou A."/>
            <person name="Wang C.M."/>
            <person name="Toyoda A."/>
            <person name="Minakuchi Y."/>
            <person name="Sekiguchi Y."/>
            <person name="Ueda K."/>
            <person name="Takano H."/>
            <person name="Sakai Y."/>
            <person name="Yokota A."/>
            <person name="Yabe S."/>
        </authorList>
    </citation>
    <scope>NUCLEOTIDE SEQUENCE</scope>
    <source>
        <strain evidence="2">COM3</strain>
    </source>
</reference>
<evidence type="ECO:0008006" key="3">
    <source>
        <dbReference type="Google" id="ProtNLM"/>
    </source>
</evidence>
<dbReference type="InterPro" id="IPR019206">
    <property type="entry name" value="DUF2085_TM"/>
</dbReference>
<feature type="transmembrane region" description="Helical" evidence="1">
    <location>
        <begin position="145"/>
        <end position="164"/>
    </location>
</feature>
<evidence type="ECO:0000313" key="2">
    <source>
        <dbReference type="EMBL" id="BBH88336.1"/>
    </source>
</evidence>
<keyword evidence="1" id="KW-0812">Transmembrane</keyword>
<proteinExistence type="predicted"/>
<accession>A0A455SKT8</accession>
<feature type="transmembrane region" description="Helical" evidence="1">
    <location>
        <begin position="104"/>
        <end position="125"/>
    </location>
</feature>
<organism evidence="2">
    <name type="scientific">Thermosporothrix sp. COM3</name>
    <dbReference type="NCBI Taxonomy" id="2490863"/>
    <lineage>
        <taxon>Bacteria</taxon>
        <taxon>Bacillati</taxon>
        <taxon>Chloroflexota</taxon>
        <taxon>Ktedonobacteria</taxon>
        <taxon>Ktedonobacterales</taxon>
        <taxon>Thermosporotrichaceae</taxon>
        <taxon>Thermosporothrix</taxon>
    </lineage>
</organism>
<dbReference type="AlphaFoldDB" id="A0A455SKT8"/>
<feature type="transmembrane region" description="Helical" evidence="1">
    <location>
        <begin position="176"/>
        <end position="195"/>
    </location>
</feature>
<feature type="transmembrane region" description="Helical" evidence="1">
    <location>
        <begin position="240"/>
        <end position="265"/>
    </location>
</feature>
<name>A0A455SKT8_9CHLR</name>
<keyword evidence="1" id="KW-1133">Transmembrane helix</keyword>